<name>A0A9W7L7F0_9STRA</name>
<dbReference type="AlphaFoldDB" id="A0A9W7L7F0"/>
<keyword evidence="2" id="KW-1185">Reference proteome</keyword>
<proteinExistence type="predicted"/>
<protein>
    <submittedName>
        <fullName evidence="1">Uncharacterized protein</fullName>
    </submittedName>
</protein>
<dbReference type="OrthoDB" id="10514925at2759"/>
<evidence type="ECO:0000313" key="2">
    <source>
        <dbReference type="Proteomes" id="UP001165065"/>
    </source>
</evidence>
<dbReference type="EMBL" id="BRYA01000060">
    <property type="protein sequence ID" value="GMI35791.1"/>
    <property type="molecule type" value="Genomic_DNA"/>
</dbReference>
<accession>A0A9W7L7F0</accession>
<organism evidence="1 2">
    <name type="scientific">Triparma columacea</name>
    <dbReference type="NCBI Taxonomy" id="722753"/>
    <lineage>
        <taxon>Eukaryota</taxon>
        <taxon>Sar</taxon>
        <taxon>Stramenopiles</taxon>
        <taxon>Ochrophyta</taxon>
        <taxon>Bolidophyceae</taxon>
        <taxon>Parmales</taxon>
        <taxon>Triparmaceae</taxon>
        <taxon>Triparma</taxon>
    </lineage>
</organism>
<comment type="caution">
    <text evidence="1">The sequence shown here is derived from an EMBL/GenBank/DDBJ whole genome shotgun (WGS) entry which is preliminary data.</text>
</comment>
<evidence type="ECO:0000313" key="1">
    <source>
        <dbReference type="EMBL" id="GMI35791.1"/>
    </source>
</evidence>
<reference evidence="2" key="1">
    <citation type="journal article" date="2023" name="Commun. Biol.">
        <title>Genome analysis of Parmales, the sister group of diatoms, reveals the evolutionary specialization of diatoms from phago-mixotrophs to photoautotrophs.</title>
        <authorList>
            <person name="Ban H."/>
            <person name="Sato S."/>
            <person name="Yoshikawa S."/>
            <person name="Yamada K."/>
            <person name="Nakamura Y."/>
            <person name="Ichinomiya M."/>
            <person name="Sato N."/>
            <person name="Blanc-Mathieu R."/>
            <person name="Endo H."/>
            <person name="Kuwata A."/>
            <person name="Ogata H."/>
        </authorList>
    </citation>
    <scope>NUCLEOTIDE SEQUENCE [LARGE SCALE GENOMIC DNA]</scope>
</reference>
<dbReference type="Proteomes" id="UP001165065">
    <property type="component" value="Unassembled WGS sequence"/>
</dbReference>
<sequence>MDEFEGSALEQAKHNALRARVDSWRALKLNGTLVNYTQSRRGKSTIEKLYKEPDVLKMYLKGYNSLSSTSLPKTVDRYIPPAPQTPSSKYDNIPSNLVSIIQRVTPGRELYNLLEAAVVRAFKSSSEETYLPWSDTVSGVRVDCFFVSEVEVVSSPENSMESAPLPLANVTFTLPNTSDKEFSAFCRIWLHSVSHFHGLQGRSAKGKGGRGGRFVLKGRVGGIEGLLTDEVKRRIEV</sequence>
<gene>
    <name evidence="1" type="ORF">TrCOL_g10845</name>
</gene>